<accession>A0A1N7LLT0</accession>
<reference evidence="2" key="1">
    <citation type="submission" date="2017-01" db="EMBL/GenBank/DDBJ databases">
        <authorList>
            <person name="Varghese N."/>
            <person name="Submissions S."/>
        </authorList>
    </citation>
    <scope>NUCLEOTIDE SEQUENCE [LARGE SCALE GENOMIC DNA]</scope>
    <source>
        <strain evidence="2">DSM 21054</strain>
    </source>
</reference>
<sequence>MKKTYNYFIPSKDAELLRWLNNFKEQIAIKGPLLGLAPAQVTELQDKAQRGMVGLMTVVLKKQEYQDAILAKNQVCVEEVNFITNAAVVLKRNALYTENIGRALGIVTTAGAQSKVSLQSAMKVNVYPDYVEIGFNKRGQTGVIIFTRMHGKEERAKLGNAIQSPYKDTRPLQVTGKAEVREYMVRCYSNDEFVGQNSEVRVAVFGGVVGGAIGS</sequence>
<dbReference type="Proteomes" id="UP000186917">
    <property type="component" value="Unassembled WGS sequence"/>
</dbReference>
<proteinExistence type="predicted"/>
<protein>
    <submittedName>
        <fullName evidence="1">Uncharacterized protein</fullName>
    </submittedName>
</protein>
<dbReference type="OrthoDB" id="669122at2"/>
<dbReference type="AlphaFoldDB" id="A0A1N7LLT0"/>
<dbReference type="EMBL" id="FTOR01000001">
    <property type="protein sequence ID" value="SIS74767.1"/>
    <property type="molecule type" value="Genomic_DNA"/>
</dbReference>
<name>A0A1N7LLT0_9BACT</name>
<dbReference type="RefSeq" id="WP_076376175.1">
    <property type="nucleotide sequence ID" value="NZ_AP017422.1"/>
</dbReference>
<evidence type="ECO:0000313" key="1">
    <source>
        <dbReference type="EMBL" id="SIS74767.1"/>
    </source>
</evidence>
<evidence type="ECO:0000313" key="2">
    <source>
        <dbReference type="Proteomes" id="UP000186917"/>
    </source>
</evidence>
<gene>
    <name evidence="1" type="ORF">SAMN05421788_101967</name>
</gene>
<keyword evidence="2" id="KW-1185">Reference proteome</keyword>
<organism evidence="1 2">
    <name type="scientific">Filimonas lacunae</name>
    <dbReference type="NCBI Taxonomy" id="477680"/>
    <lineage>
        <taxon>Bacteria</taxon>
        <taxon>Pseudomonadati</taxon>
        <taxon>Bacteroidota</taxon>
        <taxon>Chitinophagia</taxon>
        <taxon>Chitinophagales</taxon>
        <taxon>Chitinophagaceae</taxon>
        <taxon>Filimonas</taxon>
    </lineage>
</organism>